<reference evidence="2" key="1">
    <citation type="submission" date="2019-05" db="EMBL/GenBank/DDBJ databases">
        <title>Annotation for the trematode Fasciolopsis buski.</title>
        <authorList>
            <person name="Choi Y.-J."/>
        </authorList>
    </citation>
    <scope>NUCLEOTIDE SEQUENCE</scope>
    <source>
        <strain evidence="2">HT</strain>
        <tissue evidence="2">Whole worm</tissue>
    </source>
</reference>
<feature type="domain" description="SOCS box" evidence="1">
    <location>
        <begin position="1"/>
        <end position="53"/>
    </location>
</feature>
<evidence type="ECO:0000313" key="3">
    <source>
        <dbReference type="Proteomes" id="UP000728185"/>
    </source>
</evidence>
<protein>
    <recommendedName>
        <fullName evidence="1">SOCS box domain-containing protein</fullName>
    </recommendedName>
</protein>
<dbReference type="Proteomes" id="UP000728185">
    <property type="component" value="Unassembled WGS sequence"/>
</dbReference>
<sequence length="65" mass="7838">MEWCRMRIRQLATQKLVDIAESGNDSCFTYPRLIAQLPLPPMMKTYLAYREWWPAWKRHTLPVKT</sequence>
<name>A0A8E0S2A2_9TREM</name>
<proteinExistence type="predicted"/>
<dbReference type="AlphaFoldDB" id="A0A8E0S2A2"/>
<accession>A0A8E0S2A2</accession>
<gene>
    <name evidence="2" type="ORF">FBUS_10237</name>
</gene>
<dbReference type="InterPro" id="IPR001496">
    <property type="entry name" value="SOCS_box"/>
</dbReference>
<evidence type="ECO:0000259" key="1">
    <source>
        <dbReference type="PROSITE" id="PS50225"/>
    </source>
</evidence>
<dbReference type="PROSITE" id="PS50225">
    <property type="entry name" value="SOCS"/>
    <property type="match status" value="1"/>
</dbReference>
<evidence type="ECO:0000313" key="2">
    <source>
        <dbReference type="EMBL" id="KAA0198728.1"/>
    </source>
</evidence>
<keyword evidence="3" id="KW-1185">Reference proteome</keyword>
<dbReference type="EMBL" id="LUCM01001538">
    <property type="protein sequence ID" value="KAA0198728.1"/>
    <property type="molecule type" value="Genomic_DNA"/>
</dbReference>
<organism evidence="2 3">
    <name type="scientific">Fasciolopsis buskii</name>
    <dbReference type="NCBI Taxonomy" id="27845"/>
    <lineage>
        <taxon>Eukaryota</taxon>
        <taxon>Metazoa</taxon>
        <taxon>Spiralia</taxon>
        <taxon>Lophotrochozoa</taxon>
        <taxon>Platyhelminthes</taxon>
        <taxon>Trematoda</taxon>
        <taxon>Digenea</taxon>
        <taxon>Plagiorchiida</taxon>
        <taxon>Echinostomata</taxon>
        <taxon>Echinostomatoidea</taxon>
        <taxon>Fasciolidae</taxon>
        <taxon>Fasciolopsis</taxon>
    </lineage>
</organism>
<comment type="caution">
    <text evidence="2">The sequence shown here is derived from an EMBL/GenBank/DDBJ whole genome shotgun (WGS) entry which is preliminary data.</text>
</comment>